<feature type="region of interest" description="Disordered" evidence="11">
    <location>
        <begin position="384"/>
        <end position="434"/>
    </location>
</feature>
<organism evidence="13 14">
    <name type="scientific">Marmota monax</name>
    <name type="common">Woodchuck</name>
    <dbReference type="NCBI Taxonomy" id="9995"/>
    <lineage>
        <taxon>Eukaryota</taxon>
        <taxon>Metazoa</taxon>
        <taxon>Chordata</taxon>
        <taxon>Craniata</taxon>
        <taxon>Vertebrata</taxon>
        <taxon>Euteleostomi</taxon>
        <taxon>Mammalia</taxon>
        <taxon>Eutheria</taxon>
        <taxon>Euarchontoglires</taxon>
        <taxon>Glires</taxon>
        <taxon>Rodentia</taxon>
        <taxon>Sciuromorpha</taxon>
        <taxon>Sciuridae</taxon>
        <taxon>Xerinae</taxon>
        <taxon>Marmotini</taxon>
        <taxon>Marmota</taxon>
    </lineage>
</organism>
<evidence type="ECO:0000256" key="8">
    <source>
        <dbReference type="ARBA" id="ARBA00022949"/>
    </source>
</evidence>
<dbReference type="InterPro" id="IPR036872">
    <property type="entry name" value="CH_dom_sf"/>
</dbReference>
<keyword evidence="5" id="KW-0963">Cytoplasm</keyword>
<evidence type="ECO:0000256" key="5">
    <source>
        <dbReference type="ARBA" id="ARBA00022490"/>
    </source>
</evidence>
<evidence type="ECO:0000256" key="4">
    <source>
        <dbReference type="ARBA" id="ARBA00005666"/>
    </source>
</evidence>
<evidence type="ECO:0000256" key="11">
    <source>
        <dbReference type="SAM" id="MobiDB-lite"/>
    </source>
</evidence>
<feature type="compositionally biased region" description="Low complexity" evidence="11">
    <location>
        <begin position="384"/>
        <end position="397"/>
    </location>
</feature>
<feature type="region of interest" description="Disordered" evidence="11">
    <location>
        <begin position="122"/>
        <end position="141"/>
    </location>
</feature>
<feature type="region of interest" description="Disordered" evidence="11">
    <location>
        <begin position="18"/>
        <end position="89"/>
    </location>
</feature>
<keyword evidence="14" id="KW-1185">Reference proteome</keyword>
<keyword evidence="7" id="KW-0130">Cell adhesion</keyword>
<protein>
    <recommendedName>
        <fullName evidence="12">Calponin-homology (CH) domain-containing protein</fullName>
    </recommendedName>
</protein>
<dbReference type="EMBL" id="CABDUW010001459">
    <property type="protein sequence ID" value="VTJ81769.1"/>
    <property type="molecule type" value="Genomic_DNA"/>
</dbReference>
<evidence type="ECO:0000256" key="2">
    <source>
        <dbReference type="ARBA" id="ARBA00004246"/>
    </source>
</evidence>
<feature type="compositionally biased region" description="Basic residues" evidence="11">
    <location>
        <begin position="46"/>
        <end position="56"/>
    </location>
</feature>
<dbReference type="GO" id="GO:0071963">
    <property type="term" value="P:establishment or maintenance of cell polarity regulating cell shape"/>
    <property type="evidence" value="ECO:0007669"/>
    <property type="project" value="TreeGrafter"/>
</dbReference>
<evidence type="ECO:0000313" key="13">
    <source>
        <dbReference type="EMBL" id="VTJ81769.1"/>
    </source>
</evidence>
<dbReference type="GO" id="GO:0005737">
    <property type="term" value="C:cytoplasm"/>
    <property type="evidence" value="ECO:0007669"/>
    <property type="project" value="TreeGrafter"/>
</dbReference>
<dbReference type="CDD" id="cd21305">
    <property type="entry name" value="CH_PARVG_rpt1"/>
    <property type="match status" value="1"/>
</dbReference>
<comment type="caution">
    <text evidence="13">The sequence shown here is derived from an EMBL/GenBank/DDBJ whole genome shotgun (WGS) entry which is preliminary data.</text>
</comment>
<dbReference type="PANTHER" id="PTHR12114:SF1">
    <property type="entry name" value="GAMMA-PARVIN"/>
    <property type="match status" value="1"/>
</dbReference>
<dbReference type="AlphaFoldDB" id="A0A5E4CL47"/>
<comment type="similarity">
    <text evidence="4">Belongs to the parvin family.</text>
</comment>
<evidence type="ECO:0000256" key="7">
    <source>
        <dbReference type="ARBA" id="ARBA00022889"/>
    </source>
</evidence>
<dbReference type="GO" id="GO:0030036">
    <property type="term" value="P:actin cytoskeleton organization"/>
    <property type="evidence" value="ECO:0007669"/>
    <property type="project" value="InterPro"/>
</dbReference>
<dbReference type="InterPro" id="IPR001715">
    <property type="entry name" value="CH_dom"/>
</dbReference>
<evidence type="ECO:0000256" key="9">
    <source>
        <dbReference type="ARBA" id="ARBA00023203"/>
    </source>
</evidence>
<dbReference type="GO" id="GO:0030031">
    <property type="term" value="P:cell projection assembly"/>
    <property type="evidence" value="ECO:0007669"/>
    <property type="project" value="TreeGrafter"/>
</dbReference>
<accession>A0A5E4CL47</accession>
<dbReference type="PROSITE" id="PS50021">
    <property type="entry name" value="CH"/>
    <property type="match status" value="1"/>
</dbReference>
<keyword evidence="8" id="KW-0965">Cell junction</keyword>
<dbReference type="GO" id="GO:0005925">
    <property type="term" value="C:focal adhesion"/>
    <property type="evidence" value="ECO:0007669"/>
    <property type="project" value="UniProtKB-SubCell"/>
</dbReference>
<feature type="region of interest" description="Disordered" evidence="11">
    <location>
        <begin position="332"/>
        <end position="362"/>
    </location>
</feature>
<feature type="compositionally biased region" description="Pro residues" evidence="11">
    <location>
        <begin position="61"/>
        <end position="71"/>
    </location>
</feature>
<keyword evidence="10" id="KW-0206">Cytoskeleton</keyword>
<dbReference type="PANTHER" id="PTHR12114">
    <property type="entry name" value="PARVIN"/>
    <property type="match status" value="1"/>
</dbReference>
<dbReference type="GO" id="GO:0034446">
    <property type="term" value="P:substrate adhesion-dependent cell spreading"/>
    <property type="evidence" value="ECO:0007669"/>
    <property type="project" value="TreeGrafter"/>
</dbReference>
<evidence type="ECO:0000313" key="14">
    <source>
        <dbReference type="Proteomes" id="UP000335636"/>
    </source>
</evidence>
<dbReference type="InterPro" id="IPR028433">
    <property type="entry name" value="Parvin"/>
</dbReference>
<proteinExistence type="inferred from homology"/>
<dbReference type="Pfam" id="PF00307">
    <property type="entry name" value="CH"/>
    <property type="match status" value="1"/>
</dbReference>
<dbReference type="FunFam" id="1.10.418.10:FF:000011">
    <property type="entry name" value="Parvin, beta"/>
    <property type="match status" value="1"/>
</dbReference>
<keyword evidence="9" id="KW-0009">Actin-binding</keyword>
<dbReference type="GO" id="GO:0015629">
    <property type="term" value="C:actin cytoskeleton"/>
    <property type="evidence" value="ECO:0007669"/>
    <property type="project" value="TreeGrafter"/>
</dbReference>
<dbReference type="SUPFAM" id="SSF47576">
    <property type="entry name" value="Calponin-homology domain, CH-domain"/>
    <property type="match status" value="1"/>
</dbReference>
<gene>
    <name evidence="13" type="ORF">MONAX_5E023642</name>
</gene>
<keyword evidence="6" id="KW-0677">Repeat</keyword>
<name>A0A5E4CL47_MARMO</name>
<evidence type="ECO:0000256" key="6">
    <source>
        <dbReference type="ARBA" id="ARBA00022737"/>
    </source>
</evidence>
<evidence type="ECO:0000259" key="12">
    <source>
        <dbReference type="PROSITE" id="PS50021"/>
    </source>
</evidence>
<evidence type="ECO:0000256" key="3">
    <source>
        <dbReference type="ARBA" id="ARBA00004413"/>
    </source>
</evidence>
<reference evidence="13" key="1">
    <citation type="submission" date="2019-04" db="EMBL/GenBank/DDBJ databases">
        <authorList>
            <person name="Alioto T."/>
            <person name="Alioto T."/>
        </authorList>
    </citation>
    <scope>NUCLEOTIDE SEQUENCE [LARGE SCALE GENOMIC DNA]</scope>
</reference>
<evidence type="ECO:0000256" key="1">
    <source>
        <dbReference type="ARBA" id="ARBA00004245"/>
    </source>
</evidence>
<dbReference type="Proteomes" id="UP000335636">
    <property type="component" value="Unassembled WGS sequence"/>
</dbReference>
<dbReference type="Gene3D" id="1.10.418.10">
    <property type="entry name" value="Calponin-like domain"/>
    <property type="match status" value="1"/>
</dbReference>
<feature type="domain" description="Calponin-homology (CH)" evidence="12">
    <location>
        <begin position="148"/>
        <end position="302"/>
    </location>
</feature>
<comment type="subcellular location">
    <subcellularLocation>
        <location evidence="2">Cell junction</location>
        <location evidence="2">Focal adhesion</location>
    </subcellularLocation>
    <subcellularLocation>
        <location evidence="3">Cell membrane</location>
        <topology evidence="3">Peripheral membrane protein</topology>
        <orientation evidence="3">Cytoplasmic side</orientation>
    </subcellularLocation>
    <subcellularLocation>
        <location evidence="1">Cytoplasm</location>
        <location evidence="1">Cytoskeleton</location>
    </subcellularLocation>
</comment>
<sequence>MPRWRCLRGRGWEPGWWWGPGSRGLLQPGPPSALLARSTEEEAPHGHRHQQSRPQRKCAGPLPPPQGPATHPPRKRNLPLPAAEDPRGGLISRVQEAPGQAREKMEPESLYNLLQLPSEVALPTEEQLPQGAKKKYLTPSSRKDPKFEELQKVLVEWINATLLPEHVVVRSLEEDMFDGLILHHLFQKLAGLRLQVEEIALTAASQRRKLEVVLGAVNRALQVEEPQAKWSVEEKLAGLRLQVEEIALTAASQRRKLEVVLGAVNRALQVEEPQAKWSVEAIFNKDLVATLHLLVALAKHFQPSVPLPSNVQVEVVTIESMKSGLKSGKSLEQLTTQHSPPTPLSTHHPPTHHPRLPVLPPVHSAIPQPPTLCFRPLLPPHAASPLSPTRPLLPRGPALGEGHSPTRPRPSRTHIVHTQGVPQDHGPQGHHGVWGWWHRQQRGPEGGSAWCVGAGEAGSRGAGSSLGPACCSPGWGDRRGTFQFPPGGLCAGPSRRPRAPWAPKLLSGGQGPCFPLQRQRRGQLSQPLASGDAGSLQVCPTQALRWARCGGHPLHGGLCVDKEGTAEGERAGLLQLRSPREGTLDSTGSCPVPGAEVLGTAGALCQGVAGPKPQLPRRATSSLPCTATWPDPRPQNQPGRGDMWQPLSPDPRDDSSGHSQEASAAGPSAPKARVPIWRHGDSVPSGMWDTWGIVISAEWPSRLEFSLSQPSCPRCLPSARGTAGFYRLHLKLCTEERVGWGGLGAIPGPGSSPPGDAFCFRMSIMEGECDQEANVILFNVTTTEGVVSGV</sequence>
<feature type="region of interest" description="Disordered" evidence="11">
    <location>
        <begin position="610"/>
        <end position="678"/>
    </location>
</feature>
<dbReference type="GO" id="GO:0003779">
    <property type="term" value="F:actin binding"/>
    <property type="evidence" value="ECO:0007669"/>
    <property type="project" value="UniProtKB-KW"/>
</dbReference>
<evidence type="ECO:0000256" key="10">
    <source>
        <dbReference type="ARBA" id="ARBA00023212"/>
    </source>
</evidence>
<dbReference type="GO" id="GO:0005886">
    <property type="term" value="C:plasma membrane"/>
    <property type="evidence" value="ECO:0007669"/>
    <property type="project" value="UniProtKB-SubCell"/>
</dbReference>